<proteinExistence type="predicted"/>
<keyword evidence="3" id="KW-1185">Reference proteome</keyword>
<name>A0AA36FYY4_9BILA</name>
<keyword evidence="1" id="KW-0472">Membrane</keyword>
<evidence type="ECO:0000313" key="2">
    <source>
        <dbReference type="EMBL" id="CAJ0569933.1"/>
    </source>
</evidence>
<dbReference type="Proteomes" id="UP001177023">
    <property type="component" value="Unassembled WGS sequence"/>
</dbReference>
<feature type="transmembrane region" description="Helical" evidence="1">
    <location>
        <begin position="6"/>
        <end position="23"/>
    </location>
</feature>
<comment type="caution">
    <text evidence="2">The sequence shown here is derived from an EMBL/GenBank/DDBJ whole genome shotgun (WGS) entry which is preliminary data.</text>
</comment>
<protein>
    <submittedName>
        <fullName evidence="2">Uncharacterized protein</fullName>
    </submittedName>
</protein>
<organism evidence="2 3">
    <name type="scientific">Mesorhabditis spiculigera</name>
    <dbReference type="NCBI Taxonomy" id="96644"/>
    <lineage>
        <taxon>Eukaryota</taxon>
        <taxon>Metazoa</taxon>
        <taxon>Ecdysozoa</taxon>
        <taxon>Nematoda</taxon>
        <taxon>Chromadorea</taxon>
        <taxon>Rhabditida</taxon>
        <taxon>Rhabditina</taxon>
        <taxon>Rhabditomorpha</taxon>
        <taxon>Rhabditoidea</taxon>
        <taxon>Rhabditidae</taxon>
        <taxon>Mesorhabditinae</taxon>
        <taxon>Mesorhabditis</taxon>
    </lineage>
</organism>
<dbReference type="AlphaFoldDB" id="A0AA36FYY4"/>
<evidence type="ECO:0000256" key="1">
    <source>
        <dbReference type="SAM" id="Phobius"/>
    </source>
</evidence>
<feature type="non-terminal residue" evidence="2">
    <location>
        <position position="1"/>
    </location>
</feature>
<keyword evidence="1" id="KW-0812">Transmembrane</keyword>
<sequence>MEPTIVMCVLPVALAAFGIFVMSRRRRREKVIRATVYRPPFQQYPSDPRMASQQPAALAVHPFSGCKGSSMDLHNANIDRMAPNDERLAPVQIPIIDTHPPPHEPVIC</sequence>
<reference evidence="2" key="1">
    <citation type="submission" date="2023-06" db="EMBL/GenBank/DDBJ databases">
        <authorList>
            <person name="Delattre M."/>
        </authorList>
    </citation>
    <scope>NUCLEOTIDE SEQUENCE</scope>
    <source>
        <strain evidence="2">AF72</strain>
    </source>
</reference>
<keyword evidence="1" id="KW-1133">Transmembrane helix</keyword>
<gene>
    <name evidence="2" type="ORF">MSPICULIGERA_LOCUS8388</name>
</gene>
<accession>A0AA36FYY4</accession>
<evidence type="ECO:0000313" key="3">
    <source>
        <dbReference type="Proteomes" id="UP001177023"/>
    </source>
</evidence>
<dbReference type="EMBL" id="CATQJA010002201">
    <property type="protein sequence ID" value="CAJ0569933.1"/>
    <property type="molecule type" value="Genomic_DNA"/>
</dbReference>